<dbReference type="EMBL" id="BSXV01001776">
    <property type="protein sequence ID" value="GME93902.1"/>
    <property type="molecule type" value="Genomic_DNA"/>
</dbReference>
<evidence type="ECO:0000313" key="2">
    <source>
        <dbReference type="Proteomes" id="UP001165101"/>
    </source>
</evidence>
<evidence type="ECO:0000313" key="1">
    <source>
        <dbReference type="EMBL" id="GME93902.1"/>
    </source>
</evidence>
<gene>
    <name evidence="1" type="ORF">Cboi01_000331000</name>
</gene>
<reference evidence="1" key="1">
    <citation type="submission" date="2023-04" db="EMBL/GenBank/DDBJ databases">
        <title>Candida boidinii NBRC 1967.</title>
        <authorList>
            <person name="Ichikawa N."/>
            <person name="Sato H."/>
            <person name="Tonouchi N."/>
        </authorList>
    </citation>
    <scope>NUCLEOTIDE SEQUENCE</scope>
    <source>
        <strain evidence="1">NBRC 1967</strain>
    </source>
</reference>
<dbReference type="Proteomes" id="UP001165101">
    <property type="component" value="Unassembled WGS sequence"/>
</dbReference>
<comment type="caution">
    <text evidence="1">The sequence shown here is derived from an EMBL/GenBank/DDBJ whole genome shotgun (WGS) entry which is preliminary data.</text>
</comment>
<accession>A0ACB5TS85</accession>
<organism evidence="1 2">
    <name type="scientific">Candida boidinii</name>
    <name type="common">Yeast</name>
    <dbReference type="NCBI Taxonomy" id="5477"/>
    <lineage>
        <taxon>Eukaryota</taxon>
        <taxon>Fungi</taxon>
        <taxon>Dikarya</taxon>
        <taxon>Ascomycota</taxon>
        <taxon>Saccharomycotina</taxon>
        <taxon>Pichiomycetes</taxon>
        <taxon>Pichiales</taxon>
        <taxon>Pichiaceae</taxon>
        <taxon>Ogataea</taxon>
        <taxon>Ogataea/Candida clade</taxon>
    </lineage>
</organism>
<sequence length="912" mass="101322">MTKFTRILNFLALSGLLNLANCESTKLFDYDSIATVNITQGLTILRSNESSDFSDWIYKPVVAGSNGSGITIGIIGDGVNYKSVGTKCIGSNCTVLSAYDILTSEQYEYQQDEVSFDTLCADIILQQASEVSIKSYKVFDNAQAHTSDILNFVKGIEKAVEDEVDLILVTSDQQNGGWSSSYISNTLNDIIESKNIPIVMPIGQTGGLFQISDGAAAKNVITVGAANSDGALGWSITIGDYETFYYNLEPLDLYFHSNLSYSELSNCSKFSVDSGSDSEILIFANTDNCSISEIKSAIKTTNFTKYLVVGSEDNSDNVEYFMTGAYDSSEVAGGAYLEYQVGNKIINQLKNNDTEKILVTEGDDSYPFLASTKFTGNVQNYNSSFGPTLDLNLKPNIIAPGTFYFKDYELLVSGSALSASVVSAAIANYVSSLDSDDDDEWKDTILDRVTSSGTLIEFNNIIKSYQNSISNPVIQGGGIIDIDLLVNKNYEIIQSYGILNDSKHFNENFQFTIVNNNNENSSDFEISYIDSVTLYSQSEDMSFNDYQMYRFPTEFNATNVASVEISVDSDNNKSKLKRRMDMDMDMDMGDDGDSTDGSSEDGDEEEEQTFSQQENKSTKITLKAGESINVTISVTAPDFSSEESRIPIYGGYIQVTEAATNYTSNIPFFGVESNMNELPVQTYYPFYWKKMWYPTHDPSYRYCEMWEDGSQLNQTDDWLQVYYDNRMGSQMVDVFVVEKDWNETDFKYPAVPGENKYINRINGARGGNYPLLNSGRTNVTNDNQWDDWKDRKLANGDILEDGEYRIVLRILNHFVDDISDWDSWYYHVSPWFQVNMKETTTVLTTDSMGNVVTSSASSTVNSSEATSTGVITSSGNSTTANVSSTVKNIANVVDSRVSKFSILFATFISLLI</sequence>
<proteinExistence type="predicted"/>
<protein>
    <submittedName>
        <fullName evidence="1">Unnamed protein product</fullName>
    </submittedName>
</protein>
<name>A0ACB5TS85_CANBO</name>
<keyword evidence="2" id="KW-1185">Reference proteome</keyword>